<evidence type="ECO:0000256" key="7">
    <source>
        <dbReference type="ARBA" id="ARBA00022723"/>
    </source>
</evidence>
<proteinExistence type="inferred from homology"/>
<keyword evidence="3" id="KW-0813">Transport</keyword>
<gene>
    <name evidence="15" type="ORF">OUO13_17905</name>
</gene>
<keyword evidence="7" id="KW-0479">Metal-binding</keyword>
<name>A0A9X3IT34_9GAMM</name>
<evidence type="ECO:0000256" key="12">
    <source>
        <dbReference type="ARBA" id="ARBA00037975"/>
    </source>
</evidence>
<evidence type="ECO:0000259" key="14">
    <source>
        <dbReference type="Pfam" id="PF01292"/>
    </source>
</evidence>
<feature type="domain" description="Cytochrome b561 bacterial/Ni-hydrogenase" evidence="14">
    <location>
        <begin position="7"/>
        <end position="175"/>
    </location>
</feature>
<keyword evidence="10" id="KW-0408">Iron</keyword>
<keyword evidence="11 13" id="KW-0472">Membrane</keyword>
<evidence type="ECO:0000313" key="15">
    <source>
        <dbReference type="EMBL" id="MCY0967057.1"/>
    </source>
</evidence>
<dbReference type="Proteomes" id="UP001150830">
    <property type="component" value="Unassembled WGS sequence"/>
</dbReference>
<dbReference type="InterPro" id="IPR016174">
    <property type="entry name" value="Di-haem_cyt_TM"/>
</dbReference>
<accession>A0A9X3IT34</accession>
<dbReference type="Pfam" id="PF01292">
    <property type="entry name" value="Ni_hydr_CYTB"/>
    <property type="match status" value="1"/>
</dbReference>
<evidence type="ECO:0000313" key="16">
    <source>
        <dbReference type="Proteomes" id="UP001150830"/>
    </source>
</evidence>
<keyword evidence="16" id="KW-1185">Reference proteome</keyword>
<keyword evidence="6 13" id="KW-0812">Transmembrane</keyword>
<dbReference type="GO" id="GO:0009055">
    <property type="term" value="F:electron transfer activity"/>
    <property type="evidence" value="ECO:0007669"/>
    <property type="project" value="InterPro"/>
</dbReference>
<evidence type="ECO:0000256" key="3">
    <source>
        <dbReference type="ARBA" id="ARBA00022448"/>
    </source>
</evidence>
<protein>
    <submittedName>
        <fullName evidence="15">Cytochrome b</fullName>
    </submittedName>
</protein>
<comment type="subcellular location">
    <subcellularLocation>
        <location evidence="2">Cell membrane</location>
        <topology evidence="2">Multi-pass membrane protein</topology>
    </subcellularLocation>
</comment>
<feature type="transmembrane region" description="Helical" evidence="13">
    <location>
        <begin position="52"/>
        <end position="70"/>
    </location>
</feature>
<dbReference type="Gene3D" id="1.20.950.20">
    <property type="entry name" value="Transmembrane di-heme cytochromes, Chain C"/>
    <property type="match status" value="1"/>
</dbReference>
<keyword evidence="5" id="KW-0349">Heme</keyword>
<dbReference type="SUPFAM" id="SSF81342">
    <property type="entry name" value="Transmembrane di-heme cytochromes"/>
    <property type="match status" value="1"/>
</dbReference>
<dbReference type="GO" id="GO:0005886">
    <property type="term" value="C:plasma membrane"/>
    <property type="evidence" value="ECO:0007669"/>
    <property type="project" value="UniProtKB-SubCell"/>
</dbReference>
<evidence type="ECO:0000256" key="2">
    <source>
        <dbReference type="ARBA" id="ARBA00004651"/>
    </source>
</evidence>
<keyword evidence="8" id="KW-0249">Electron transport</keyword>
<comment type="caution">
    <text evidence="15">The sequence shown here is derived from an EMBL/GenBank/DDBJ whole genome shotgun (WGS) entry which is preliminary data.</text>
</comment>
<dbReference type="InterPro" id="IPR011577">
    <property type="entry name" value="Cyt_b561_bac/Ni-Hgenase"/>
</dbReference>
<feature type="transmembrane region" description="Helical" evidence="13">
    <location>
        <begin position="91"/>
        <end position="108"/>
    </location>
</feature>
<organism evidence="15 16">
    <name type="scientific">Parathalassolituus penaei</name>
    <dbReference type="NCBI Taxonomy" id="2997323"/>
    <lineage>
        <taxon>Bacteria</taxon>
        <taxon>Pseudomonadati</taxon>
        <taxon>Pseudomonadota</taxon>
        <taxon>Gammaproteobacteria</taxon>
        <taxon>Oceanospirillales</taxon>
        <taxon>Oceanospirillaceae</taxon>
        <taxon>Parathalassolituus</taxon>
    </lineage>
</organism>
<evidence type="ECO:0000256" key="4">
    <source>
        <dbReference type="ARBA" id="ARBA00022475"/>
    </source>
</evidence>
<evidence type="ECO:0000256" key="10">
    <source>
        <dbReference type="ARBA" id="ARBA00023004"/>
    </source>
</evidence>
<dbReference type="InterPro" id="IPR052168">
    <property type="entry name" value="Cytochrome_b561_oxidase"/>
</dbReference>
<feature type="transmembrane region" description="Helical" evidence="13">
    <location>
        <begin position="14"/>
        <end position="32"/>
    </location>
</feature>
<dbReference type="PANTHER" id="PTHR30529:SF7">
    <property type="entry name" value="CYTOCHROME B561 BACTERIAL_NI-HYDROGENASE DOMAIN-CONTAINING PROTEIN"/>
    <property type="match status" value="1"/>
</dbReference>
<evidence type="ECO:0000256" key="11">
    <source>
        <dbReference type="ARBA" id="ARBA00023136"/>
    </source>
</evidence>
<dbReference type="EMBL" id="JAPNOA010000058">
    <property type="protein sequence ID" value="MCY0967057.1"/>
    <property type="molecule type" value="Genomic_DNA"/>
</dbReference>
<dbReference type="GO" id="GO:0020037">
    <property type="term" value="F:heme binding"/>
    <property type="evidence" value="ECO:0007669"/>
    <property type="project" value="TreeGrafter"/>
</dbReference>
<dbReference type="RefSeq" id="WP_283175262.1">
    <property type="nucleotide sequence ID" value="NZ_JAPNOA010000058.1"/>
</dbReference>
<evidence type="ECO:0000256" key="6">
    <source>
        <dbReference type="ARBA" id="ARBA00022692"/>
    </source>
</evidence>
<feature type="transmembrane region" description="Helical" evidence="13">
    <location>
        <begin position="143"/>
        <end position="164"/>
    </location>
</feature>
<dbReference type="AlphaFoldDB" id="A0A9X3IT34"/>
<evidence type="ECO:0000256" key="8">
    <source>
        <dbReference type="ARBA" id="ARBA00022982"/>
    </source>
</evidence>
<reference evidence="15" key="1">
    <citation type="submission" date="2022-11" db="EMBL/GenBank/DDBJ databases">
        <title>Parathalassolutuus dongxingensis gen. nov., sp. nov., a novel member of family Oceanospirillaceae isolated from a coastal shrimp pond in Guangxi, China.</title>
        <authorList>
            <person name="Chen H."/>
        </authorList>
    </citation>
    <scope>NUCLEOTIDE SEQUENCE</scope>
    <source>
        <strain evidence="15">G-43</strain>
    </source>
</reference>
<evidence type="ECO:0000256" key="1">
    <source>
        <dbReference type="ARBA" id="ARBA00001970"/>
    </source>
</evidence>
<evidence type="ECO:0000256" key="9">
    <source>
        <dbReference type="ARBA" id="ARBA00022989"/>
    </source>
</evidence>
<sequence length="175" mass="19402">MSTEIRNYNAPSKIMHWLSALMIAGLLGSGMIMEELSKGEFKTWLMGNHKAIGAIFLLVVLVRFAVRFSNPVDPLPGTERKDYIKAKALQGLMYVSMLVMPLSGILMSQSGGRVISVFGLFDVPTLIGENHDLHEFLEGVHGFTANVLLVLIALHIAAALLHHFKMKDDTLRRMV</sequence>
<evidence type="ECO:0000256" key="5">
    <source>
        <dbReference type="ARBA" id="ARBA00022617"/>
    </source>
</evidence>
<comment type="similarity">
    <text evidence="12">Belongs to the cytochrome b561 family.</text>
</comment>
<keyword evidence="4" id="KW-1003">Cell membrane</keyword>
<dbReference type="GO" id="GO:0046872">
    <property type="term" value="F:metal ion binding"/>
    <property type="evidence" value="ECO:0007669"/>
    <property type="project" value="UniProtKB-KW"/>
</dbReference>
<comment type="cofactor">
    <cofactor evidence="1">
        <name>heme b</name>
        <dbReference type="ChEBI" id="CHEBI:60344"/>
    </cofactor>
</comment>
<keyword evidence="9 13" id="KW-1133">Transmembrane helix</keyword>
<dbReference type="PANTHER" id="PTHR30529">
    <property type="entry name" value="CYTOCHROME B561"/>
    <property type="match status" value="1"/>
</dbReference>
<evidence type="ECO:0000256" key="13">
    <source>
        <dbReference type="SAM" id="Phobius"/>
    </source>
</evidence>
<dbReference type="GO" id="GO:0022904">
    <property type="term" value="P:respiratory electron transport chain"/>
    <property type="evidence" value="ECO:0007669"/>
    <property type="project" value="InterPro"/>
</dbReference>